<evidence type="ECO:0000313" key="2">
    <source>
        <dbReference type="Proteomes" id="UP000789525"/>
    </source>
</evidence>
<name>A0ACA9LL68_9GLOM</name>
<gene>
    <name evidence="1" type="ORF">ACOLOM_LOCUS4243</name>
</gene>
<accession>A0ACA9LL68</accession>
<keyword evidence="2" id="KW-1185">Reference proteome</keyword>
<protein>
    <submittedName>
        <fullName evidence="1">3394_t:CDS:1</fullName>
    </submittedName>
</protein>
<dbReference type="EMBL" id="CAJVPT010006854">
    <property type="protein sequence ID" value="CAG8535248.1"/>
    <property type="molecule type" value="Genomic_DNA"/>
</dbReference>
<comment type="caution">
    <text evidence="1">The sequence shown here is derived from an EMBL/GenBank/DDBJ whole genome shotgun (WGS) entry which is preliminary data.</text>
</comment>
<organism evidence="1 2">
    <name type="scientific">Acaulospora colombiana</name>
    <dbReference type="NCBI Taxonomy" id="27376"/>
    <lineage>
        <taxon>Eukaryota</taxon>
        <taxon>Fungi</taxon>
        <taxon>Fungi incertae sedis</taxon>
        <taxon>Mucoromycota</taxon>
        <taxon>Glomeromycotina</taxon>
        <taxon>Glomeromycetes</taxon>
        <taxon>Diversisporales</taxon>
        <taxon>Acaulosporaceae</taxon>
        <taxon>Acaulospora</taxon>
    </lineage>
</organism>
<sequence>SENEQVDGFIRETQLNCFAPPNSTGELEGPQPPLRVVYRATWNQNILYGTLKWWVGEMEKQNANEIYRIIYEEASHDVKQHGIGVGKNMSEDGSKKKFISRVSTKFGHMRGNSKSSKDKDFADWCDRVVTRVEHEVAQKILLVPDKQYTGTTPQYVALKHLIDSQGIAGADFVHELQTYYRCMNSGRIPQLYGISRDPETKDFVLVTQYAPGNNLRQHINENFENMDWWRKVALVFDIAKGLRTIHGYGFVHHNFHSGNVLIDLDPNDPTITPQERMERLSKMSSTFRHEALISDLGISIPATEFSKPYKKKRYGVLPYMAPEVLQGGECSRPSDIYSFAIVMWELTSGELPYQSIPHDKKLAKEICDGKRPEITQDTPKFYANLMERCWDQSASKRPDINEIVKTIGNWRRPHVTDSKLFDEAEKIRKSILVEKGGTGRESVHEEAFLRPCIDLFRQYSRLKHDHVSKKHDHQGKVIDQDISRAYERPQNFNTDQHNTHQDSWKESILLDPEGPYSYKLPRQKRAPPPESWDFKHLSEFEQKVFMNPYGENLAAIIGSPIRKCFYHERWFANAKDEATNSTWIVPDFVNDEGARRPGKGRWLKASSKVIQAVAKEGDIYFNKMLVEKATGRLQKFFRIIPSRRFPARRDRVLLHVLSENPFEKNSDKSSMNIESQISSTLHFIGKEINDGNGEDDGKCEIQRFYVNNAKPIDGLQCVFELELRKGRSKINGQYEKLDGNVDSAPTEGTSQGSSEFPEYFQQVGEPGESKVPPKPFGTIHPVTYRVLDGNDGFIEYQTQFVPFYNIYDIWGVEGVARFKGFMKIPSHKNPRLGLITHKNTKQLALSLWKLRGFVV</sequence>
<evidence type="ECO:0000313" key="1">
    <source>
        <dbReference type="EMBL" id="CAG8535248.1"/>
    </source>
</evidence>
<dbReference type="Proteomes" id="UP000789525">
    <property type="component" value="Unassembled WGS sequence"/>
</dbReference>
<feature type="non-terminal residue" evidence="1">
    <location>
        <position position="1"/>
    </location>
</feature>
<reference evidence="1" key="1">
    <citation type="submission" date="2021-06" db="EMBL/GenBank/DDBJ databases">
        <authorList>
            <person name="Kallberg Y."/>
            <person name="Tangrot J."/>
            <person name="Rosling A."/>
        </authorList>
    </citation>
    <scope>NUCLEOTIDE SEQUENCE</scope>
    <source>
        <strain evidence="1">CL356</strain>
    </source>
</reference>
<proteinExistence type="predicted"/>